<dbReference type="EMBL" id="VTWS01000007">
    <property type="protein sequence ID" value="KAA9347838.1"/>
    <property type="molecule type" value="Genomic_DNA"/>
</dbReference>
<gene>
    <name evidence="1" type="ORF">F0P93_24730</name>
</gene>
<dbReference type="Proteomes" id="UP000326344">
    <property type="component" value="Unassembled WGS sequence"/>
</dbReference>
<protein>
    <submittedName>
        <fullName evidence="1">Uncharacterized protein</fullName>
    </submittedName>
</protein>
<evidence type="ECO:0000313" key="2">
    <source>
        <dbReference type="Proteomes" id="UP000326344"/>
    </source>
</evidence>
<dbReference type="RefSeq" id="WP_150880414.1">
    <property type="nucleotide sequence ID" value="NZ_VTWS01000007.1"/>
</dbReference>
<proteinExistence type="predicted"/>
<name>A0A5N1JAJ7_9BACT</name>
<organism evidence="1 2">
    <name type="scientific">Larkinella humicola</name>
    <dbReference type="NCBI Taxonomy" id="2607654"/>
    <lineage>
        <taxon>Bacteria</taxon>
        <taxon>Pseudomonadati</taxon>
        <taxon>Bacteroidota</taxon>
        <taxon>Cytophagia</taxon>
        <taxon>Cytophagales</taxon>
        <taxon>Spirosomataceae</taxon>
        <taxon>Larkinella</taxon>
    </lineage>
</organism>
<accession>A0A5N1JAJ7</accession>
<comment type="caution">
    <text evidence="1">The sequence shown here is derived from an EMBL/GenBank/DDBJ whole genome shotgun (WGS) entry which is preliminary data.</text>
</comment>
<sequence length="77" mass="8488">MKRITLATAYLTAIGILAFLQSPGLLLVCDHVFGPLSPVDQPPTLTIREGNWLAPVPFQPFQVSPTRQLPDIQIVHQ</sequence>
<reference evidence="1 2" key="1">
    <citation type="submission" date="2019-09" db="EMBL/GenBank/DDBJ databases">
        <title>Genome Sequence of Larkinella sp MA1.</title>
        <authorList>
            <person name="Srinivasan S."/>
        </authorList>
    </citation>
    <scope>NUCLEOTIDE SEQUENCE [LARGE SCALE GENOMIC DNA]</scope>
    <source>
        <strain evidence="1 2">MA1</strain>
    </source>
</reference>
<keyword evidence="2" id="KW-1185">Reference proteome</keyword>
<dbReference type="AlphaFoldDB" id="A0A5N1JAJ7"/>
<evidence type="ECO:0000313" key="1">
    <source>
        <dbReference type="EMBL" id="KAA9347838.1"/>
    </source>
</evidence>